<reference evidence="1 2" key="1">
    <citation type="journal article" date="2019" name="Nat. Ecol. Evol.">
        <title>Megaphylogeny resolves global patterns of mushroom evolution.</title>
        <authorList>
            <person name="Varga T."/>
            <person name="Krizsan K."/>
            <person name="Foldi C."/>
            <person name="Dima B."/>
            <person name="Sanchez-Garcia M."/>
            <person name="Sanchez-Ramirez S."/>
            <person name="Szollosi G.J."/>
            <person name="Szarkandi J.G."/>
            <person name="Papp V."/>
            <person name="Albert L."/>
            <person name="Andreopoulos W."/>
            <person name="Angelini C."/>
            <person name="Antonin V."/>
            <person name="Barry K.W."/>
            <person name="Bougher N.L."/>
            <person name="Buchanan P."/>
            <person name="Buyck B."/>
            <person name="Bense V."/>
            <person name="Catcheside P."/>
            <person name="Chovatia M."/>
            <person name="Cooper J."/>
            <person name="Damon W."/>
            <person name="Desjardin D."/>
            <person name="Finy P."/>
            <person name="Geml J."/>
            <person name="Haridas S."/>
            <person name="Hughes K."/>
            <person name="Justo A."/>
            <person name="Karasinski D."/>
            <person name="Kautmanova I."/>
            <person name="Kiss B."/>
            <person name="Kocsube S."/>
            <person name="Kotiranta H."/>
            <person name="LaButti K.M."/>
            <person name="Lechner B.E."/>
            <person name="Liimatainen K."/>
            <person name="Lipzen A."/>
            <person name="Lukacs Z."/>
            <person name="Mihaltcheva S."/>
            <person name="Morgado L.N."/>
            <person name="Niskanen T."/>
            <person name="Noordeloos M.E."/>
            <person name="Ohm R.A."/>
            <person name="Ortiz-Santana B."/>
            <person name="Ovrebo C."/>
            <person name="Racz N."/>
            <person name="Riley R."/>
            <person name="Savchenko A."/>
            <person name="Shiryaev A."/>
            <person name="Soop K."/>
            <person name="Spirin V."/>
            <person name="Szebenyi C."/>
            <person name="Tomsovsky M."/>
            <person name="Tulloss R.E."/>
            <person name="Uehling J."/>
            <person name="Grigoriev I.V."/>
            <person name="Vagvolgyi C."/>
            <person name="Papp T."/>
            <person name="Martin F.M."/>
            <person name="Miettinen O."/>
            <person name="Hibbett D.S."/>
            <person name="Nagy L.G."/>
        </authorList>
    </citation>
    <scope>NUCLEOTIDE SEQUENCE [LARGE SCALE GENOMIC DNA]</scope>
    <source>
        <strain evidence="1 2">NL-1719</strain>
    </source>
</reference>
<evidence type="ECO:0000313" key="1">
    <source>
        <dbReference type="EMBL" id="TFK76616.1"/>
    </source>
</evidence>
<protein>
    <submittedName>
        <fullName evidence="1">Actin-like protein Arp5p</fullName>
    </submittedName>
</protein>
<dbReference type="Proteomes" id="UP000308600">
    <property type="component" value="Unassembled WGS sequence"/>
</dbReference>
<sequence>MSSEDALQPDIIRFAPPALPSLPPERVPYDGYRSQRTPIVIDNGSTTLRWGFATFDSPYAGTNAIAKYKERRNNRLLMLFGEGIDSESGAKGQAKTPWEGDVLLNFDALENALDYAFLQLGIDTPTIEHPVLMSERLCTPLHSRALTSELLFELYSVPSLTYCADGIMSFYQSNAPSSSPFRSDGLVVSMNTASTSVVPILDGKGILSHAKRIPWGGSQASEYMLKLIQLKYPNFPTRLTTAQTTWMVHSTCEFAMDYQALLRRLKDPIQLRSCAKIVQFPFSVPVVEEKTEEELARIAEKRKEQGRKLQEIAAKSRLEKLLQKESDLQYLQTLKDSRGTEGKKEWATKLQAEGFDDDAALADVIKKLEADLKKARKKEADGDDLVVEEPSFPLLDVPDADLDEDGVKEKKKQKLMKAGFEARNRARKEKEREKEEKDREEKREEEERHDDLDAWASKRRQEHQVLMNRIKDRARRKAALSDRKSAAAQARMKSIANLASDDRISKKKRKGGNEDMFGADDADWAIYRKINTAVASSDEEEDFSQLQAVEQKLLAFDPTFTPHETHASIASQRSALMTAFRPPYEEGDVEGNMRIHLNTERWRVCETWFSPSMAGIDSAGLGEVIHNILTRFPDSEKSRLVNNIFVTGSPSQLPGLLPRLETTLRPILPPEMPIKVTRADDPSAGAWQGMARFARTEEFASVGVTRQEYDEHGPERIRKWWGGNWNGGFIA</sequence>
<keyword evidence="2" id="KW-1185">Reference proteome</keyword>
<proteinExistence type="predicted"/>
<name>A0ACD3BFD0_9AGAR</name>
<dbReference type="EMBL" id="ML208259">
    <property type="protein sequence ID" value="TFK76616.1"/>
    <property type="molecule type" value="Genomic_DNA"/>
</dbReference>
<evidence type="ECO:0000313" key="2">
    <source>
        <dbReference type="Proteomes" id="UP000308600"/>
    </source>
</evidence>
<accession>A0ACD3BFD0</accession>
<gene>
    <name evidence="1" type="ORF">BDN72DRAFT_829754</name>
</gene>
<organism evidence="1 2">
    <name type="scientific">Pluteus cervinus</name>
    <dbReference type="NCBI Taxonomy" id="181527"/>
    <lineage>
        <taxon>Eukaryota</taxon>
        <taxon>Fungi</taxon>
        <taxon>Dikarya</taxon>
        <taxon>Basidiomycota</taxon>
        <taxon>Agaricomycotina</taxon>
        <taxon>Agaricomycetes</taxon>
        <taxon>Agaricomycetidae</taxon>
        <taxon>Agaricales</taxon>
        <taxon>Pluteineae</taxon>
        <taxon>Pluteaceae</taxon>
        <taxon>Pluteus</taxon>
    </lineage>
</organism>